<gene>
    <name evidence="2" type="ORF">BC6307_04620</name>
</gene>
<keyword evidence="3" id="KW-1185">Reference proteome</keyword>
<organism evidence="2 3">
    <name type="scientific">Sutcliffiella cohnii</name>
    <dbReference type="NCBI Taxonomy" id="33932"/>
    <lineage>
        <taxon>Bacteria</taxon>
        <taxon>Bacillati</taxon>
        <taxon>Bacillota</taxon>
        <taxon>Bacilli</taxon>
        <taxon>Bacillales</taxon>
        <taxon>Bacillaceae</taxon>
        <taxon>Sutcliffiella</taxon>
    </lineage>
</organism>
<feature type="region of interest" description="Disordered" evidence="1">
    <location>
        <begin position="58"/>
        <end position="92"/>
    </location>
</feature>
<proteinExistence type="predicted"/>
<reference evidence="2 3" key="1">
    <citation type="submission" date="2016-12" db="EMBL/GenBank/DDBJ databases">
        <title>The whole genome sequencing and assembly of Bacillus cohnii DSM 6307T strain.</title>
        <authorList>
            <person name="Lee Y.-J."/>
            <person name="Yi H."/>
            <person name="Bahn Y.-S."/>
            <person name="Kim J.F."/>
            <person name="Lee D.-W."/>
        </authorList>
    </citation>
    <scope>NUCLEOTIDE SEQUENCE [LARGE SCALE GENOMIC DNA]</scope>
    <source>
        <strain evidence="2 3">DSM 6307</strain>
    </source>
</reference>
<feature type="region of interest" description="Disordered" evidence="1">
    <location>
        <begin position="1"/>
        <end position="37"/>
    </location>
</feature>
<protein>
    <submittedName>
        <fullName evidence="2">Uncharacterized protein</fullName>
    </submittedName>
</protein>
<sequence length="92" mass="10106">MLNFKKTTPAYTKSGGGSLRSNQTGAFPQEIKETQRARRRVDVDLSYGGKVKFEPDLAAGARQSEKRRAFGSGVQTGPFLPEIKETQRTSVS</sequence>
<evidence type="ECO:0000256" key="1">
    <source>
        <dbReference type="SAM" id="MobiDB-lite"/>
    </source>
</evidence>
<dbReference type="KEGG" id="bcoh:BC6307_04620"/>
<evidence type="ECO:0000313" key="2">
    <source>
        <dbReference type="EMBL" id="AST90613.1"/>
    </source>
</evidence>
<evidence type="ECO:0000313" key="3">
    <source>
        <dbReference type="Proteomes" id="UP000215224"/>
    </source>
</evidence>
<dbReference type="EMBL" id="CP018866">
    <property type="protein sequence ID" value="AST90613.1"/>
    <property type="molecule type" value="Genomic_DNA"/>
</dbReference>
<dbReference type="AlphaFoldDB" id="A0A223KMR3"/>
<name>A0A223KMR3_9BACI</name>
<dbReference type="Proteomes" id="UP000215224">
    <property type="component" value="Chromosome"/>
</dbReference>
<feature type="compositionally biased region" description="Polar residues" evidence="1">
    <location>
        <begin position="1"/>
        <end position="11"/>
    </location>
</feature>
<accession>A0A223KMR3</accession>
<feature type="compositionally biased region" description="Basic and acidic residues" evidence="1">
    <location>
        <begin position="82"/>
        <end position="92"/>
    </location>
</feature>